<evidence type="ECO:0000313" key="2">
    <source>
        <dbReference type="Proteomes" id="UP000479132"/>
    </source>
</evidence>
<evidence type="ECO:0000313" key="1">
    <source>
        <dbReference type="EMBL" id="NGP88391.1"/>
    </source>
</evidence>
<comment type="caution">
    <text evidence="1">The sequence shown here is derived from an EMBL/GenBank/DDBJ whole genome shotgun (WGS) entry which is preliminary data.</text>
</comment>
<organism evidence="1 2">
    <name type="scientific">Fodinibius halophilus</name>
    <dbReference type="NCBI Taxonomy" id="1736908"/>
    <lineage>
        <taxon>Bacteria</taxon>
        <taxon>Pseudomonadati</taxon>
        <taxon>Balneolota</taxon>
        <taxon>Balneolia</taxon>
        <taxon>Balneolales</taxon>
        <taxon>Balneolaceae</taxon>
        <taxon>Fodinibius</taxon>
    </lineage>
</organism>
<sequence length="64" mass="7253">MSDNKLDIEEKTPLVDRKALLQKFSDKGGWTYAELPEILPDDDNPLGWLVDTLLGPFGVRHKES</sequence>
<gene>
    <name evidence="1" type="ORF">G3569_08480</name>
</gene>
<name>A0A6M1T8M4_9BACT</name>
<dbReference type="RefSeq" id="WP_165268063.1">
    <property type="nucleotide sequence ID" value="NZ_JAALLS010000009.1"/>
</dbReference>
<dbReference type="Proteomes" id="UP000479132">
    <property type="component" value="Unassembled WGS sequence"/>
</dbReference>
<reference evidence="1 2" key="1">
    <citation type="submission" date="2020-02" db="EMBL/GenBank/DDBJ databases">
        <title>Aliifodinibius halophilus 2W32, complete genome.</title>
        <authorList>
            <person name="Li Y."/>
            <person name="Wu S."/>
        </authorList>
    </citation>
    <scope>NUCLEOTIDE SEQUENCE [LARGE SCALE GENOMIC DNA]</scope>
    <source>
        <strain evidence="1 2">2W32</strain>
    </source>
</reference>
<keyword evidence="2" id="KW-1185">Reference proteome</keyword>
<dbReference type="EMBL" id="JAALLS010000009">
    <property type="protein sequence ID" value="NGP88391.1"/>
    <property type="molecule type" value="Genomic_DNA"/>
</dbReference>
<dbReference type="AlphaFoldDB" id="A0A6M1T8M4"/>
<accession>A0A6M1T8M4</accession>
<proteinExistence type="predicted"/>
<protein>
    <submittedName>
        <fullName evidence="1">Uncharacterized protein</fullName>
    </submittedName>
</protein>